<dbReference type="EMBL" id="CM042027">
    <property type="protein sequence ID" value="KAI3801357.1"/>
    <property type="molecule type" value="Genomic_DNA"/>
</dbReference>
<protein>
    <submittedName>
        <fullName evidence="1">Uncharacterized protein</fullName>
    </submittedName>
</protein>
<accession>A0ACB9I2Q6</accession>
<dbReference type="Proteomes" id="UP001056120">
    <property type="component" value="Linkage Group LG10"/>
</dbReference>
<evidence type="ECO:0000313" key="1">
    <source>
        <dbReference type="EMBL" id="KAI3801357.1"/>
    </source>
</evidence>
<proteinExistence type="predicted"/>
<comment type="caution">
    <text evidence="1">The sequence shown here is derived from an EMBL/GenBank/DDBJ whole genome shotgun (WGS) entry which is preliminary data.</text>
</comment>
<sequence>MKIKNNKATKVHNSFSCTSPLSVLSVPPPTPFTGVLAGEPSTSGKQSSPISGDHELKLALNVLQLDLTYSSWLVTS</sequence>
<evidence type="ECO:0000313" key="2">
    <source>
        <dbReference type="Proteomes" id="UP001056120"/>
    </source>
</evidence>
<reference evidence="1 2" key="2">
    <citation type="journal article" date="2022" name="Mol. Ecol. Resour.">
        <title>The genomes of chicory, endive, great burdock and yacon provide insights into Asteraceae paleo-polyploidization history and plant inulin production.</title>
        <authorList>
            <person name="Fan W."/>
            <person name="Wang S."/>
            <person name="Wang H."/>
            <person name="Wang A."/>
            <person name="Jiang F."/>
            <person name="Liu H."/>
            <person name="Zhao H."/>
            <person name="Xu D."/>
            <person name="Zhang Y."/>
        </authorList>
    </citation>
    <scope>NUCLEOTIDE SEQUENCE [LARGE SCALE GENOMIC DNA]</scope>
    <source>
        <strain evidence="2">cv. Yunnan</strain>
        <tissue evidence="1">Leaves</tissue>
    </source>
</reference>
<name>A0ACB9I2Q6_9ASTR</name>
<gene>
    <name evidence="1" type="ORF">L1987_29461</name>
</gene>
<keyword evidence="2" id="KW-1185">Reference proteome</keyword>
<reference evidence="2" key="1">
    <citation type="journal article" date="2022" name="Mol. Ecol. Resour.">
        <title>The genomes of chicory, endive, great burdock and yacon provide insights into Asteraceae palaeo-polyploidization history and plant inulin production.</title>
        <authorList>
            <person name="Fan W."/>
            <person name="Wang S."/>
            <person name="Wang H."/>
            <person name="Wang A."/>
            <person name="Jiang F."/>
            <person name="Liu H."/>
            <person name="Zhao H."/>
            <person name="Xu D."/>
            <person name="Zhang Y."/>
        </authorList>
    </citation>
    <scope>NUCLEOTIDE SEQUENCE [LARGE SCALE GENOMIC DNA]</scope>
    <source>
        <strain evidence="2">cv. Yunnan</strain>
    </source>
</reference>
<organism evidence="1 2">
    <name type="scientific">Smallanthus sonchifolius</name>
    <dbReference type="NCBI Taxonomy" id="185202"/>
    <lineage>
        <taxon>Eukaryota</taxon>
        <taxon>Viridiplantae</taxon>
        <taxon>Streptophyta</taxon>
        <taxon>Embryophyta</taxon>
        <taxon>Tracheophyta</taxon>
        <taxon>Spermatophyta</taxon>
        <taxon>Magnoliopsida</taxon>
        <taxon>eudicotyledons</taxon>
        <taxon>Gunneridae</taxon>
        <taxon>Pentapetalae</taxon>
        <taxon>asterids</taxon>
        <taxon>campanulids</taxon>
        <taxon>Asterales</taxon>
        <taxon>Asteraceae</taxon>
        <taxon>Asteroideae</taxon>
        <taxon>Heliantheae alliance</taxon>
        <taxon>Millerieae</taxon>
        <taxon>Smallanthus</taxon>
    </lineage>
</organism>